<name>A0AA41ULM1_9MICO</name>
<proteinExistence type="predicted"/>
<accession>A0AA41ULM1</accession>
<gene>
    <name evidence="1" type="ORF">MQH31_14560</name>
</gene>
<reference evidence="1" key="1">
    <citation type="submission" date="2022-03" db="EMBL/GenBank/DDBJ databases">
        <title>Cryobacterium sp. nov. strain ZS14-85, isolated from Antarctic soil.</title>
        <authorList>
            <person name="Li J."/>
            <person name="Niu G."/>
        </authorList>
    </citation>
    <scope>NUCLEOTIDE SEQUENCE</scope>
    <source>
        <strain evidence="1">ZS14-85</strain>
    </source>
</reference>
<comment type="caution">
    <text evidence="1">The sequence shown here is derived from an EMBL/GenBank/DDBJ whole genome shotgun (WGS) entry which is preliminary data.</text>
</comment>
<dbReference type="Proteomes" id="UP001165341">
    <property type="component" value="Unassembled WGS sequence"/>
</dbReference>
<protein>
    <submittedName>
        <fullName evidence="1">Uncharacterized protein</fullName>
    </submittedName>
</protein>
<evidence type="ECO:0000313" key="1">
    <source>
        <dbReference type="EMBL" id="MCI4659031.1"/>
    </source>
</evidence>
<dbReference type="EMBL" id="JALGAR010000004">
    <property type="protein sequence ID" value="MCI4659031.1"/>
    <property type="molecule type" value="Genomic_DNA"/>
</dbReference>
<organism evidence="1 2">
    <name type="scientific">Cryobacterium zhongshanensis</name>
    <dbReference type="NCBI Taxonomy" id="2928153"/>
    <lineage>
        <taxon>Bacteria</taxon>
        <taxon>Bacillati</taxon>
        <taxon>Actinomycetota</taxon>
        <taxon>Actinomycetes</taxon>
        <taxon>Micrococcales</taxon>
        <taxon>Microbacteriaceae</taxon>
        <taxon>Cryobacterium</taxon>
    </lineage>
</organism>
<dbReference type="RefSeq" id="WP_243012660.1">
    <property type="nucleotide sequence ID" value="NZ_JALGAR010000004.1"/>
</dbReference>
<sequence>MTTDTTSPADEGPVSVKTEYLPDDAIAVLGDRDATPSVVLRAIVGTIVQTAPDALIVITGDFIQSVRTTSTLEASRSPRGRNEEPTL</sequence>
<evidence type="ECO:0000313" key="2">
    <source>
        <dbReference type="Proteomes" id="UP001165341"/>
    </source>
</evidence>
<dbReference type="AlphaFoldDB" id="A0AA41ULM1"/>
<keyword evidence="2" id="KW-1185">Reference proteome</keyword>